<feature type="compositionally biased region" description="Low complexity" evidence="1">
    <location>
        <begin position="209"/>
        <end position="219"/>
    </location>
</feature>
<dbReference type="AlphaFoldDB" id="A0ABD6DK89"/>
<evidence type="ECO:0000313" key="3">
    <source>
        <dbReference type="Proteomes" id="UP001597034"/>
    </source>
</evidence>
<feature type="region of interest" description="Disordered" evidence="1">
    <location>
        <begin position="129"/>
        <end position="300"/>
    </location>
</feature>
<organism evidence="2 3">
    <name type="scientific">Haloarchaeobius litoreus</name>
    <dbReference type="NCBI Taxonomy" id="755306"/>
    <lineage>
        <taxon>Archaea</taxon>
        <taxon>Methanobacteriati</taxon>
        <taxon>Methanobacteriota</taxon>
        <taxon>Stenosarchaea group</taxon>
        <taxon>Halobacteria</taxon>
        <taxon>Halobacteriales</taxon>
        <taxon>Halorubellaceae</taxon>
        <taxon>Haloarchaeobius</taxon>
    </lineage>
</organism>
<protein>
    <recommendedName>
        <fullName evidence="4">DNA replication factor GINS</fullName>
    </recommendedName>
</protein>
<evidence type="ECO:0000313" key="2">
    <source>
        <dbReference type="EMBL" id="MFD1645732.1"/>
    </source>
</evidence>
<feature type="compositionally biased region" description="Gly residues" evidence="1">
    <location>
        <begin position="220"/>
        <end position="230"/>
    </location>
</feature>
<gene>
    <name evidence="2" type="ORF">ACFSBL_08565</name>
</gene>
<proteinExistence type="predicted"/>
<name>A0ABD6DK89_9EURY</name>
<feature type="compositionally biased region" description="Low complexity" evidence="1">
    <location>
        <begin position="265"/>
        <end position="291"/>
    </location>
</feature>
<dbReference type="Proteomes" id="UP001597034">
    <property type="component" value="Unassembled WGS sequence"/>
</dbReference>
<comment type="caution">
    <text evidence="2">The sequence shown here is derived from an EMBL/GenBank/DDBJ whole genome shotgun (WGS) entry which is preliminary data.</text>
</comment>
<sequence length="344" mass="35697">MNLDELRSALDTERQKGGLQGLRDSFYQEVAAFVEELKRERDRIAQESDDPFGSPEVQRLTDEIDTARSTAESLYERRLGKLVKQASLAAADMASMDQVKGLTDEERALYDDLVERIEGNKDHMFDVIAGEASTTPAVAGDDSPTHHPEDGMDRDTDATPSEPVPEPAARETEDTTSASETPAGADATAPQDETSSPAAPEPDDDRAPDVAAAEASAIAGGDGAEAGGDGVSAADVMGETPSTSETPSSGDPATDGSGVATQSTEAAAEPVPAGGASEGTPAGASSTAGAGDDVERTTVRITDEVGEIFGVDQREYSLDADDVVTLPTANAEPLLDREAAEKLD</sequence>
<dbReference type="CDD" id="cd11714">
    <property type="entry name" value="GINS_A_archaea"/>
    <property type="match status" value="1"/>
</dbReference>
<reference evidence="2 3" key="1">
    <citation type="journal article" date="2019" name="Int. J. Syst. Evol. Microbiol.">
        <title>The Global Catalogue of Microorganisms (GCM) 10K type strain sequencing project: providing services to taxonomists for standard genome sequencing and annotation.</title>
        <authorList>
            <consortium name="The Broad Institute Genomics Platform"/>
            <consortium name="The Broad Institute Genome Sequencing Center for Infectious Disease"/>
            <person name="Wu L."/>
            <person name="Ma J."/>
        </authorList>
    </citation>
    <scope>NUCLEOTIDE SEQUENCE [LARGE SCALE GENOMIC DNA]</scope>
    <source>
        <strain evidence="2 3">CGMCC 1.10390</strain>
    </source>
</reference>
<feature type="compositionally biased region" description="Low complexity" evidence="1">
    <location>
        <begin position="231"/>
        <end position="249"/>
    </location>
</feature>
<dbReference type="EMBL" id="JBHUDO010000002">
    <property type="protein sequence ID" value="MFD1645732.1"/>
    <property type="molecule type" value="Genomic_DNA"/>
</dbReference>
<evidence type="ECO:0000256" key="1">
    <source>
        <dbReference type="SAM" id="MobiDB-lite"/>
    </source>
</evidence>
<evidence type="ECO:0008006" key="4">
    <source>
        <dbReference type="Google" id="ProtNLM"/>
    </source>
</evidence>
<keyword evidence="3" id="KW-1185">Reference proteome</keyword>
<dbReference type="Gene3D" id="1.20.58.1030">
    <property type="match status" value="1"/>
</dbReference>
<feature type="compositionally biased region" description="Basic and acidic residues" evidence="1">
    <location>
        <begin position="143"/>
        <end position="157"/>
    </location>
</feature>
<accession>A0ABD6DK89</accession>
<dbReference type="Gene3D" id="3.40.5.50">
    <property type="match status" value="1"/>
</dbReference>
<dbReference type="RefSeq" id="WP_256398752.1">
    <property type="nucleotide sequence ID" value="NZ_JANHJR010000001.1"/>
</dbReference>